<keyword evidence="5" id="KW-0496">Mitochondrion</keyword>
<dbReference type="InterPro" id="IPR052377">
    <property type="entry name" value="Mitochondrial_ECH-domain"/>
</dbReference>
<keyword evidence="4" id="KW-0443">Lipid metabolism</keyword>
<evidence type="ECO:0000256" key="2">
    <source>
        <dbReference type="ARBA" id="ARBA00022832"/>
    </source>
</evidence>
<evidence type="ECO:0000256" key="6">
    <source>
        <dbReference type="ARBA" id="ARBA00037410"/>
    </source>
</evidence>
<sequence length="209" mass="22911">MEAITSHSELSSSDPPIHEFFSGGHDLKELSSGNEKLVQDIFDTCGELTRAIRECPVPVIAAIDGVAAAAGCQLVAACDIAVATKKSSFSTPGASVGIFCSSPGVPLIRKCQSQDALQSGLISRLTEDTKALERELDEICKAIIDKPKGVIAMGKKFMYEQLEMRSYHEALVRAGDVMVQNLKYKDTKKEWRAFLKKKKPNWTHTHDKD</sequence>
<dbReference type="SUPFAM" id="SSF52096">
    <property type="entry name" value="ClpP/crotonase"/>
    <property type="match status" value="1"/>
</dbReference>
<dbReference type="OrthoDB" id="2139957at2759"/>
<evidence type="ECO:0000256" key="7">
    <source>
        <dbReference type="ARBA" id="ARBA00040545"/>
    </source>
</evidence>
<dbReference type="InterPro" id="IPR001753">
    <property type="entry name" value="Enoyl-CoA_hydra/iso"/>
</dbReference>
<dbReference type="Gene3D" id="3.90.226.10">
    <property type="entry name" value="2-enoyl-CoA Hydratase, Chain A, domain 1"/>
    <property type="match status" value="1"/>
</dbReference>
<proteinExistence type="predicted"/>
<keyword evidence="2" id="KW-0276">Fatty acid metabolism</keyword>
<evidence type="ECO:0000313" key="8">
    <source>
        <dbReference type="EMBL" id="CAF2904216.1"/>
    </source>
</evidence>
<dbReference type="InterPro" id="IPR014748">
    <property type="entry name" value="Enoyl-CoA_hydra_C"/>
</dbReference>
<dbReference type="EMBL" id="HG994582">
    <property type="protein sequence ID" value="CAF2904216.1"/>
    <property type="molecule type" value="Genomic_DNA"/>
</dbReference>
<organism evidence="8 9">
    <name type="scientific">Lepeophtheirus salmonis</name>
    <name type="common">Salmon louse</name>
    <name type="synonym">Caligus salmonis</name>
    <dbReference type="NCBI Taxonomy" id="72036"/>
    <lineage>
        <taxon>Eukaryota</taxon>
        <taxon>Metazoa</taxon>
        <taxon>Ecdysozoa</taxon>
        <taxon>Arthropoda</taxon>
        <taxon>Crustacea</taxon>
        <taxon>Multicrustacea</taxon>
        <taxon>Hexanauplia</taxon>
        <taxon>Copepoda</taxon>
        <taxon>Siphonostomatoida</taxon>
        <taxon>Caligidae</taxon>
        <taxon>Lepeophtheirus</taxon>
    </lineage>
</organism>
<evidence type="ECO:0000256" key="5">
    <source>
        <dbReference type="ARBA" id="ARBA00023128"/>
    </source>
</evidence>
<evidence type="ECO:0000313" key="9">
    <source>
        <dbReference type="Proteomes" id="UP000675881"/>
    </source>
</evidence>
<dbReference type="Proteomes" id="UP000675881">
    <property type="component" value="Chromosome 3"/>
</dbReference>
<dbReference type="GO" id="GO:0005739">
    <property type="term" value="C:mitochondrion"/>
    <property type="evidence" value="ECO:0007669"/>
    <property type="project" value="UniProtKB-SubCell"/>
</dbReference>
<protein>
    <recommendedName>
        <fullName evidence="7">Enoyl-CoA hydratase domain-containing protein 3, mitochondrial</fullName>
    </recommendedName>
</protein>
<reference evidence="8" key="1">
    <citation type="submission" date="2021-02" db="EMBL/GenBank/DDBJ databases">
        <authorList>
            <person name="Bekaert M."/>
        </authorList>
    </citation>
    <scope>NUCLEOTIDE SEQUENCE</scope>
    <source>
        <strain evidence="8">IoA-00</strain>
    </source>
</reference>
<dbReference type="GO" id="GO:0006631">
    <property type="term" value="P:fatty acid metabolic process"/>
    <property type="evidence" value="ECO:0007669"/>
    <property type="project" value="UniProtKB-KW"/>
</dbReference>
<evidence type="ECO:0000256" key="3">
    <source>
        <dbReference type="ARBA" id="ARBA00022946"/>
    </source>
</evidence>
<dbReference type="PANTHER" id="PTHR43602">
    <property type="match status" value="1"/>
</dbReference>
<evidence type="ECO:0000256" key="4">
    <source>
        <dbReference type="ARBA" id="ARBA00023098"/>
    </source>
</evidence>
<name>A0A7R8CRD9_LEPSM</name>
<dbReference type="PANTHER" id="PTHR43602:SF1">
    <property type="entry name" value="ENOYL-COA HYDRATASE DOMAIN-CONTAINING PROTEIN 3, MITOCHONDRIAL"/>
    <property type="match status" value="1"/>
</dbReference>
<accession>A0A7R8CRD9</accession>
<comment type="function">
    <text evidence="6">May play a role in fatty acid biosynthesis and insulin sensitivity.</text>
</comment>
<dbReference type="Gene3D" id="1.10.12.10">
    <property type="entry name" value="Lyase 2-enoyl-coa Hydratase, Chain A, domain 2"/>
    <property type="match status" value="1"/>
</dbReference>
<dbReference type="GO" id="GO:0016836">
    <property type="term" value="F:hydro-lyase activity"/>
    <property type="evidence" value="ECO:0007669"/>
    <property type="project" value="TreeGrafter"/>
</dbReference>
<keyword evidence="3" id="KW-0809">Transit peptide</keyword>
<evidence type="ECO:0000256" key="1">
    <source>
        <dbReference type="ARBA" id="ARBA00004173"/>
    </source>
</evidence>
<dbReference type="AlphaFoldDB" id="A0A7R8CRD9"/>
<keyword evidence="9" id="KW-1185">Reference proteome</keyword>
<gene>
    <name evidence="8" type="ORF">LSAA_7731</name>
</gene>
<dbReference type="InterPro" id="IPR029045">
    <property type="entry name" value="ClpP/crotonase-like_dom_sf"/>
</dbReference>
<comment type="subcellular location">
    <subcellularLocation>
        <location evidence="1">Mitochondrion</location>
    </subcellularLocation>
</comment>
<dbReference type="Pfam" id="PF00378">
    <property type="entry name" value="ECH_1"/>
    <property type="match status" value="2"/>
</dbReference>